<dbReference type="PANTHER" id="PTHR47691">
    <property type="entry name" value="REGULATOR-RELATED"/>
    <property type="match status" value="1"/>
</dbReference>
<dbReference type="InterPro" id="IPR011990">
    <property type="entry name" value="TPR-like_helical_dom_sf"/>
</dbReference>
<dbReference type="AlphaFoldDB" id="A0A2H3KJE8"/>
<comment type="caution">
    <text evidence="2">The sequence shown here is derived from an EMBL/GenBank/DDBJ whole genome shotgun (WGS) entry which is preliminary data.</text>
</comment>
<dbReference type="SUPFAM" id="SSF48452">
    <property type="entry name" value="TPR-like"/>
    <property type="match status" value="1"/>
</dbReference>
<proteinExistence type="predicted"/>
<dbReference type="OrthoDB" id="9812579at2"/>
<protein>
    <recommendedName>
        <fullName evidence="1">Bacterial transcriptional activator domain-containing protein</fullName>
    </recommendedName>
</protein>
<dbReference type="Pfam" id="PF03704">
    <property type="entry name" value="BTAD"/>
    <property type="match status" value="1"/>
</dbReference>
<dbReference type="Pfam" id="PF13401">
    <property type="entry name" value="AAA_22"/>
    <property type="match status" value="1"/>
</dbReference>
<dbReference type="InterPro" id="IPR049945">
    <property type="entry name" value="AAA_22"/>
</dbReference>
<dbReference type="EMBL" id="LYXE01000110">
    <property type="protein sequence ID" value="PDV98043.1"/>
    <property type="molecule type" value="Genomic_DNA"/>
</dbReference>
<dbReference type="SUPFAM" id="SSF52540">
    <property type="entry name" value="P-loop containing nucleoside triphosphate hydrolases"/>
    <property type="match status" value="1"/>
</dbReference>
<organism evidence="2 3">
    <name type="scientific">Candidatus Chloroploca asiatica</name>
    <dbReference type="NCBI Taxonomy" id="1506545"/>
    <lineage>
        <taxon>Bacteria</taxon>
        <taxon>Bacillati</taxon>
        <taxon>Chloroflexota</taxon>
        <taxon>Chloroflexia</taxon>
        <taxon>Chloroflexales</taxon>
        <taxon>Chloroflexineae</taxon>
        <taxon>Oscillochloridaceae</taxon>
        <taxon>Candidatus Chloroploca</taxon>
    </lineage>
</organism>
<dbReference type="Gene3D" id="3.40.50.300">
    <property type="entry name" value="P-loop containing nucleotide triphosphate hydrolases"/>
    <property type="match status" value="1"/>
</dbReference>
<evidence type="ECO:0000259" key="1">
    <source>
        <dbReference type="SMART" id="SM01043"/>
    </source>
</evidence>
<dbReference type="Proteomes" id="UP000220922">
    <property type="component" value="Unassembled WGS sequence"/>
</dbReference>
<reference evidence="2 3" key="1">
    <citation type="submission" date="2016-05" db="EMBL/GenBank/DDBJ databases">
        <authorList>
            <person name="Lavstsen T."/>
            <person name="Jespersen J.S."/>
        </authorList>
    </citation>
    <scope>NUCLEOTIDE SEQUENCE [LARGE SCALE GENOMIC DNA]</scope>
    <source>
        <strain evidence="2 3">B7-9</strain>
    </source>
</reference>
<dbReference type="Gene3D" id="1.25.40.10">
    <property type="entry name" value="Tetratricopeptide repeat domain"/>
    <property type="match status" value="1"/>
</dbReference>
<evidence type="ECO:0000313" key="3">
    <source>
        <dbReference type="Proteomes" id="UP000220922"/>
    </source>
</evidence>
<evidence type="ECO:0000313" key="2">
    <source>
        <dbReference type="EMBL" id="PDV98043.1"/>
    </source>
</evidence>
<name>A0A2H3KJE8_9CHLR</name>
<dbReference type="Gene3D" id="1.10.10.10">
    <property type="entry name" value="Winged helix-like DNA-binding domain superfamily/Winged helix DNA-binding domain"/>
    <property type="match status" value="1"/>
</dbReference>
<dbReference type="InterPro" id="IPR036388">
    <property type="entry name" value="WH-like_DNA-bd_sf"/>
</dbReference>
<dbReference type="PANTHER" id="PTHR47691:SF3">
    <property type="entry name" value="HTH-TYPE TRANSCRIPTIONAL REGULATOR RV0890C-RELATED"/>
    <property type="match status" value="1"/>
</dbReference>
<dbReference type="SMART" id="SM01043">
    <property type="entry name" value="BTAD"/>
    <property type="match status" value="1"/>
</dbReference>
<keyword evidence="3" id="KW-1185">Reference proteome</keyword>
<dbReference type="RefSeq" id="WP_097653764.1">
    <property type="nucleotide sequence ID" value="NZ_LYXE01000110.1"/>
</dbReference>
<dbReference type="InterPro" id="IPR027417">
    <property type="entry name" value="P-loop_NTPase"/>
</dbReference>
<accession>A0A2H3KJE8</accession>
<dbReference type="PRINTS" id="PR00364">
    <property type="entry name" value="DISEASERSIST"/>
</dbReference>
<dbReference type="InterPro" id="IPR005158">
    <property type="entry name" value="BTAD"/>
</dbReference>
<dbReference type="GO" id="GO:0016887">
    <property type="term" value="F:ATP hydrolysis activity"/>
    <property type="evidence" value="ECO:0007669"/>
    <property type="project" value="InterPro"/>
</dbReference>
<sequence>MLFLLGAMQLVVDGHKAALFTPEKSLALLGYLAAHRGMHSRRALAGLFWGDMAEERAQANLRMALYNLQKTLPAGYVQSDRKSVAFDPKGLVKLDSEQFEELLSTVHDLDNPTSLDTLDQAIQLYRGEFMAGVAIEHELAFAEWLYERRTWYHGRVLGALDALITTATRHSAWPRAITATRKLLALDPCREQAHRQLMHLLAQQGAYTAALEQYATCQTILHARMGLTPMPETDALYARISIARLRGPPPLPASTLPLVGREHELGLLYQYLVVAPLRLVTLLGPGGVGKTRIALATAAHQHYAWRDGVCFVPLANLTSGADLGQAIAEVLQLPLSGQRNPHEDLLNFLTNREMLMVLDNFEHVRDEGLALVEALLAAAPGVQLLVTSRERLSLSNEVCLKVEGLAYPLAQVDPAVTITTYSAIQLFLRLAHLEYADPPPSSELLAISQICYILEGLPLGIELAAGLTPHLNCTTIAALLEHDRDRLQSTLHDAPLRHQSLRTVFERSWERLDPFEQRSYRRLAIFSGSFTAEAARSVAGTSSYALDLFLGKSLLRTSDQGYYELHEMLRYYANEQLANDPEQGAVRMAHSSYYLKLLIASLDALAGPAPRDAVQQLGRQFANIRAAWHHAARGDTVTHLELAIEALLRYYVATSRFHEGDQPRPPATSASQPS</sequence>
<feature type="domain" description="Bacterial transcriptional activator" evidence="1">
    <location>
        <begin position="94"/>
        <end position="241"/>
    </location>
</feature>
<gene>
    <name evidence="2" type="ORF">A9Q02_02880</name>
</gene>